<dbReference type="GO" id="GO:0019645">
    <property type="term" value="P:anaerobic electron transport chain"/>
    <property type="evidence" value="ECO:0007669"/>
    <property type="project" value="TreeGrafter"/>
</dbReference>
<dbReference type="Pfam" id="PF02335">
    <property type="entry name" value="Cytochrom_C552"/>
    <property type="match status" value="1"/>
</dbReference>
<dbReference type="eggNOG" id="COG3303">
    <property type="taxonomic scope" value="Bacteria"/>
</dbReference>
<comment type="caution">
    <text evidence="12">The sequence shown here is derived from an EMBL/GenBank/DDBJ whole genome shotgun (WGS) entry which is preliminary data.</text>
</comment>
<dbReference type="GO" id="GO:0042279">
    <property type="term" value="F:nitrite reductase (cytochrome, ammonia-forming) activity"/>
    <property type="evidence" value="ECO:0007669"/>
    <property type="project" value="UniProtKB-EC"/>
</dbReference>
<name>K6VDF3_9MICO</name>
<dbReference type="InterPro" id="IPR036280">
    <property type="entry name" value="Multihaem_cyt_sf"/>
</dbReference>
<gene>
    <name evidence="12" type="primary">nrfA</name>
    <name evidence="12" type="ORF">KILIM_004_00170</name>
</gene>
<dbReference type="GO" id="GO:0020037">
    <property type="term" value="F:heme binding"/>
    <property type="evidence" value="ECO:0007669"/>
    <property type="project" value="TreeGrafter"/>
</dbReference>
<dbReference type="PANTHER" id="PTHR30633">
    <property type="entry name" value="CYTOCHROME C-552 RESPIRATORY NITRITE REDUCTASE"/>
    <property type="match status" value="1"/>
</dbReference>
<evidence type="ECO:0000313" key="13">
    <source>
        <dbReference type="Proteomes" id="UP000008366"/>
    </source>
</evidence>
<dbReference type="SUPFAM" id="SSF48695">
    <property type="entry name" value="Multiheme cytochromes"/>
    <property type="match status" value="1"/>
</dbReference>
<keyword evidence="4" id="KW-0349">Heme</keyword>
<evidence type="ECO:0000256" key="7">
    <source>
        <dbReference type="ARBA" id="ARBA00022837"/>
    </source>
</evidence>
<evidence type="ECO:0000256" key="11">
    <source>
        <dbReference type="SAM" id="Phobius"/>
    </source>
</evidence>
<evidence type="ECO:0000256" key="1">
    <source>
        <dbReference type="ARBA" id="ARBA00004196"/>
    </source>
</evidence>
<reference evidence="12 13" key="1">
    <citation type="submission" date="2012-08" db="EMBL/GenBank/DDBJ databases">
        <title>Whole genome shotgun sequence of Kineosphaera limosa NBRC 100340.</title>
        <authorList>
            <person name="Yoshida I."/>
            <person name="Isaki S."/>
            <person name="Hosoyama A."/>
            <person name="Tsuchikane K."/>
            <person name="Katsumata H."/>
            <person name="Ando Y."/>
            <person name="Ohji S."/>
            <person name="Hamada M."/>
            <person name="Tamura T."/>
            <person name="Yamazoe A."/>
            <person name="Yamazaki S."/>
            <person name="Fujita N."/>
        </authorList>
    </citation>
    <scope>NUCLEOTIDE SEQUENCE [LARGE SCALE GENOMIC DNA]</scope>
    <source>
        <strain evidence="12 13">NBRC 100340</strain>
    </source>
</reference>
<dbReference type="GO" id="GO:0030288">
    <property type="term" value="C:outer membrane-bounded periplasmic space"/>
    <property type="evidence" value="ECO:0007669"/>
    <property type="project" value="TreeGrafter"/>
</dbReference>
<organism evidence="12 13">
    <name type="scientific">Kineosphaera limosa NBRC 100340</name>
    <dbReference type="NCBI Taxonomy" id="1184609"/>
    <lineage>
        <taxon>Bacteria</taxon>
        <taxon>Bacillati</taxon>
        <taxon>Actinomycetota</taxon>
        <taxon>Actinomycetes</taxon>
        <taxon>Micrococcales</taxon>
        <taxon>Dermatophilaceae</taxon>
        <taxon>Kineosphaera</taxon>
    </lineage>
</organism>
<keyword evidence="11" id="KW-0472">Membrane</keyword>
<comment type="subcellular location">
    <subcellularLocation>
        <location evidence="1">Cell envelope</location>
    </subcellularLocation>
</comment>
<evidence type="ECO:0000256" key="2">
    <source>
        <dbReference type="ARBA" id="ARBA00009288"/>
    </source>
</evidence>
<evidence type="ECO:0000256" key="10">
    <source>
        <dbReference type="ARBA" id="ARBA00049131"/>
    </source>
</evidence>
<keyword evidence="6" id="KW-0732">Signal</keyword>
<evidence type="ECO:0000313" key="12">
    <source>
        <dbReference type="EMBL" id="GAB94228.1"/>
    </source>
</evidence>
<dbReference type="AlphaFoldDB" id="K6VDF3"/>
<dbReference type="EMBL" id="BAHD01000004">
    <property type="protein sequence ID" value="GAB94228.1"/>
    <property type="molecule type" value="Genomic_DNA"/>
</dbReference>
<keyword evidence="7" id="KW-0106">Calcium</keyword>
<evidence type="ECO:0000256" key="4">
    <source>
        <dbReference type="ARBA" id="ARBA00022617"/>
    </source>
</evidence>
<evidence type="ECO:0000256" key="5">
    <source>
        <dbReference type="ARBA" id="ARBA00022723"/>
    </source>
</evidence>
<keyword evidence="8" id="KW-0560">Oxidoreductase</keyword>
<sequence>MLLGSVLVVALVTMGMTALLVNILERRHEGEQFAFQTVQLTDESYDPAEWGKNFPLHYQMWQATSEMVPTDHGGSKPVQVTMADGTTRTATESRLEHDPRLVTMWTGYPFSVAYREARGHAYMLEDQRLTRRVLEFNQPGVCLNCHASTYPVMKQLGDGDINKGFEIMNKMPYEEATKLAEHPVACIDCHDATTMELRITRPAFAEGMKKLKAHEGVTDYDVNRDATPAEMRTFVCAQCHVEYYSRARARR</sequence>
<comment type="catalytic activity">
    <reaction evidence="10">
        <text>6 Fe(III)-[cytochrome c] + NH4(+) + 2 H2O = 6 Fe(II)-[cytochrome c] + nitrite + 8 H(+)</text>
        <dbReference type="Rhea" id="RHEA:13089"/>
        <dbReference type="Rhea" id="RHEA-COMP:10350"/>
        <dbReference type="Rhea" id="RHEA-COMP:14399"/>
        <dbReference type="ChEBI" id="CHEBI:15377"/>
        <dbReference type="ChEBI" id="CHEBI:15378"/>
        <dbReference type="ChEBI" id="CHEBI:16301"/>
        <dbReference type="ChEBI" id="CHEBI:28938"/>
        <dbReference type="ChEBI" id="CHEBI:29033"/>
        <dbReference type="ChEBI" id="CHEBI:29034"/>
        <dbReference type="EC" id="1.7.2.2"/>
    </reaction>
</comment>
<dbReference type="PANTHER" id="PTHR30633:SF0">
    <property type="entry name" value="CYTOCHROME C-552"/>
    <property type="match status" value="1"/>
</dbReference>
<dbReference type="Gene3D" id="1.10.1130.10">
    <property type="entry name" value="Flavocytochrome C3, Chain A"/>
    <property type="match status" value="1"/>
</dbReference>
<keyword evidence="5" id="KW-0479">Metal-binding</keyword>
<protein>
    <recommendedName>
        <fullName evidence="3">nitrite reductase (cytochrome; ammonia-forming)</fullName>
        <ecNumber evidence="3">1.7.2.2</ecNumber>
    </recommendedName>
</protein>
<dbReference type="EC" id="1.7.2.2" evidence="3"/>
<dbReference type="InterPro" id="IPR003321">
    <property type="entry name" value="Cyt_c552"/>
</dbReference>
<keyword evidence="9" id="KW-0408">Iron</keyword>
<feature type="transmembrane region" description="Helical" evidence="11">
    <location>
        <begin position="6"/>
        <end position="24"/>
    </location>
</feature>
<evidence type="ECO:0000256" key="9">
    <source>
        <dbReference type="ARBA" id="ARBA00023004"/>
    </source>
</evidence>
<keyword evidence="11" id="KW-0812">Transmembrane</keyword>
<dbReference type="Proteomes" id="UP000008366">
    <property type="component" value="Unassembled WGS sequence"/>
</dbReference>
<evidence type="ECO:0000256" key="6">
    <source>
        <dbReference type="ARBA" id="ARBA00022729"/>
    </source>
</evidence>
<proteinExistence type="inferred from homology"/>
<dbReference type="GO" id="GO:0046872">
    <property type="term" value="F:metal ion binding"/>
    <property type="evidence" value="ECO:0007669"/>
    <property type="project" value="UniProtKB-KW"/>
</dbReference>
<keyword evidence="11" id="KW-1133">Transmembrane helix</keyword>
<accession>K6VDF3</accession>
<dbReference type="STRING" id="1184609.KILIM_004_00170"/>
<comment type="similarity">
    <text evidence="2">Belongs to the cytochrome c-552 family.</text>
</comment>
<evidence type="ECO:0000256" key="3">
    <source>
        <dbReference type="ARBA" id="ARBA00011887"/>
    </source>
</evidence>
<evidence type="ECO:0000256" key="8">
    <source>
        <dbReference type="ARBA" id="ARBA00023002"/>
    </source>
</evidence>
<keyword evidence="13" id="KW-1185">Reference proteome</keyword>